<evidence type="ECO:0008006" key="4">
    <source>
        <dbReference type="Google" id="ProtNLM"/>
    </source>
</evidence>
<accession>A0A016WYC7</accession>
<organism evidence="2 3">
    <name type="scientific">Ancylostoma ceylanicum</name>
    <dbReference type="NCBI Taxonomy" id="53326"/>
    <lineage>
        <taxon>Eukaryota</taxon>
        <taxon>Metazoa</taxon>
        <taxon>Ecdysozoa</taxon>
        <taxon>Nematoda</taxon>
        <taxon>Chromadorea</taxon>
        <taxon>Rhabditida</taxon>
        <taxon>Rhabditina</taxon>
        <taxon>Rhabditomorpha</taxon>
        <taxon>Strongyloidea</taxon>
        <taxon>Ancylostomatidae</taxon>
        <taxon>Ancylostomatinae</taxon>
        <taxon>Ancylostoma</taxon>
    </lineage>
</organism>
<dbReference type="Pfam" id="PF17641">
    <property type="entry name" value="ASPRs"/>
    <property type="match status" value="1"/>
</dbReference>
<keyword evidence="3" id="KW-1185">Reference proteome</keyword>
<dbReference type="Proteomes" id="UP000024635">
    <property type="component" value="Unassembled WGS sequence"/>
</dbReference>
<dbReference type="InterPro" id="IPR035109">
    <property type="entry name" value="ASPR"/>
</dbReference>
<keyword evidence="1" id="KW-0732">Signal</keyword>
<evidence type="ECO:0000313" key="3">
    <source>
        <dbReference type="Proteomes" id="UP000024635"/>
    </source>
</evidence>
<evidence type="ECO:0000256" key="1">
    <source>
        <dbReference type="SAM" id="SignalP"/>
    </source>
</evidence>
<dbReference type="EMBL" id="JARK01000057">
    <property type="protein sequence ID" value="EYC44561.1"/>
    <property type="molecule type" value="Genomic_DNA"/>
</dbReference>
<name>A0A016WYC7_9BILA</name>
<proteinExistence type="predicted"/>
<dbReference type="AlphaFoldDB" id="A0A016WYC7"/>
<feature type="chain" id="PRO_5001491302" description="SCP domain-containing protein" evidence="1">
    <location>
        <begin position="18"/>
        <end position="144"/>
    </location>
</feature>
<feature type="signal peptide" evidence="1">
    <location>
        <begin position="1"/>
        <end position="17"/>
    </location>
</feature>
<comment type="caution">
    <text evidence="2">The sequence shown here is derived from an EMBL/GenBank/DDBJ whole genome shotgun (WGS) entry which is preliminary data.</text>
</comment>
<sequence>MWFALTIVVSVIALSHGVPQCTELGEYAMQRDVKDDLIPKILRYSPGQDIASVSSVYDCDLEKMASDLLTKTYKTLDFLKPIGIYPLIYSIDGRDENNVRLMTHAALQTWKNYIEDIPFLTFGCNYRYENGMHNYLCLLRHKAE</sequence>
<evidence type="ECO:0000313" key="2">
    <source>
        <dbReference type="EMBL" id="EYC44561.1"/>
    </source>
</evidence>
<reference evidence="3" key="1">
    <citation type="journal article" date="2015" name="Nat. Genet.">
        <title>The genome and transcriptome of the zoonotic hookworm Ancylostoma ceylanicum identify infection-specific gene families.</title>
        <authorList>
            <person name="Schwarz E.M."/>
            <person name="Hu Y."/>
            <person name="Antoshechkin I."/>
            <person name="Miller M.M."/>
            <person name="Sternberg P.W."/>
            <person name="Aroian R.V."/>
        </authorList>
    </citation>
    <scope>NUCLEOTIDE SEQUENCE</scope>
    <source>
        <strain evidence="3">HY135</strain>
    </source>
</reference>
<protein>
    <recommendedName>
        <fullName evidence="4">SCP domain-containing protein</fullName>
    </recommendedName>
</protein>
<gene>
    <name evidence="2" type="primary">Acey_s0457.g1807</name>
    <name evidence="2" type="synonym">ASPR-s0457.g1807</name>
    <name evidence="2" type="ORF">Y032_0457g1807</name>
</gene>